<keyword evidence="5 10" id="KW-0169">Cobalamin biosynthesis</keyword>
<evidence type="ECO:0000256" key="4">
    <source>
        <dbReference type="ARBA" id="ARBA00015486"/>
    </source>
</evidence>
<evidence type="ECO:0000256" key="9">
    <source>
        <dbReference type="ARBA" id="ARBA00047340"/>
    </source>
</evidence>
<comment type="catalytic activity">
    <reaction evidence="9 10">
        <text>5,6-dimethylbenzimidazole + nicotinate beta-D-ribonucleotide = alpha-ribazole 5'-phosphate + nicotinate + H(+)</text>
        <dbReference type="Rhea" id="RHEA:11196"/>
        <dbReference type="ChEBI" id="CHEBI:15378"/>
        <dbReference type="ChEBI" id="CHEBI:15890"/>
        <dbReference type="ChEBI" id="CHEBI:32544"/>
        <dbReference type="ChEBI" id="CHEBI:57502"/>
        <dbReference type="ChEBI" id="CHEBI:57918"/>
        <dbReference type="EC" id="2.4.2.21"/>
    </reaction>
</comment>
<dbReference type="Pfam" id="PF02277">
    <property type="entry name" value="DBI_PRT"/>
    <property type="match status" value="1"/>
</dbReference>
<evidence type="ECO:0000256" key="2">
    <source>
        <dbReference type="ARBA" id="ARBA00007110"/>
    </source>
</evidence>
<keyword evidence="6 10" id="KW-0328">Glycosyltransferase</keyword>
<proteinExistence type="inferred from homology"/>
<dbReference type="Gene3D" id="3.40.50.10210">
    <property type="match status" value="1"/>
</dbReference>
<evidence type="ECO:0000256" key="6">
    <source>
        <dbReference type="ARBA" id="ARBA00022676"/>
    </source>
</evidence>
<dbReference type="GO" id="GO:0008939">
    <property type="term" value="F:nicotinate-nucleotide-dimethylbenzimidazole phosphoribosyltransferase activity"/>
    <property type="evidence" value="ECO:0007669"/>
    <property type="project" value="UniProtKB-UniRule"/>
</dbReference>
<comment type="pathway">
    <text evidence="1 10">Nucleoside biosynthesis; alpha-ribazole biosynthesis; alpha-ribazole from 5,6-dimethylbenzimidazole: step 1/2.</text>
</comment>
<dbReference type="NCBIfam" id="TIGR03160">
    <property type="entry name" value="cobT_DBIPRT"/>
    <property type="match status" value="1"/>
</dbReference>
<dbReference type="PATRIC" id="fig|1698449.3.peg.602"/>
<dbReference type="EC" id="2.4.2.21" evidence="3 10"/>
<feature type="active site" description="Proton acceptor" evidence="10">
    <location>
        <position position="322"/>
    </location>
</feature>
<evidence type="ECO:0000256" key="5">
    <source>
        <dbReference type="ARBA" id="ARBA00022573"/>
    </source>
</evidence>
<dbReference type="Gene3D" id="1.10.1610.10">
    <property type="match status" value="1"/>
</dbReference>
<gene>
    <name evidence="10" type="primary">cobT</name>
    <name evidence="11" type="ORF">AKN88_03000</name>
</gene>
<dbReference type="FunFam" id="3.40.50.10210:FF:000001">
    <property type="entry name" value="Nicotinate-nucleotide--dimethylbenzimidazole phosphoribosyltransferase"/>
    <property type="match status" value="1"/>
</dbReference>
<dbReference type="UniPathway" id="UPA00061">
    <property type="reaction ID" value="UER00516"/>
</dbReference>
<sequence length="367" mass="37714">MNQFLASYRPQPLSVAAEAAAKAHNQQLTKPQGALGQLEAIVLTLAKQQNTAKPAIKQPWISIFAADHGVVAEGVSAYPQSVTRQMLVNFVQGGAAISVLARQQQAQLEVIDCGMVESEPALSGVLHQPIAQGTANLLQQAAMTSAQCQQALTIGRQAVLRAQASGADLLIAGEMGIGNTTSAAALAVAALDLPAVQLVGAGTGLDAAGVQHKQGVIEQAIARAISQQPSSAAEQAEYWLTQVGGFEIAAMTGAYLACAELGISALVDGFISSVAALYAVRISPAAREWMLFSHQSAEPGHQLVLQALQAQPLLQLGMRLGEASGAAVALGLLRTACLLHGEMATFSQAAVDQQLAASDGAACNSVS</sequence>
<comment type="function">
    <text evidence="10">Catalyzes the synthesis of alpha-ribazole-5'-phosphate from nicotinate mononucleotide (NAMN) and 5,6-dimethylbenzimidazole (DMB).</text>
</comment>
<dbReference type="HAMAP" id="MF_00230">
    <property type="entry name" value="CobT"/>
    <property type="match status" value="1"/>
</dbReference>
<dbReference type="InterPro" id="IPR023195">
    <property type="entry name" value="Nict_dMeBzImd_PRibTrfase_N"/>
</dbReference>
<evidence type="ECO:0000256" key="3">
    <source>
        <dbReference type="ARBA" id="ARBA00011991"/>
    </source>
</evidence>
<evidence type="ECO:0000256" key="1">
    <source>
        <dbReference type="ARBA" id="ARBA00005049"/>
    </source>
</evidence>
<dbReference type="AlphaFoldDB" id="A0A0K1XGM0"/>
<evidence type="ECO:0000313" key="11">
    <source>
        <dbReference type="EMBL" id="AKX60535.1"/>
    </source>
</evidence>
<dbReference type="InterPro" id="IPR017846">
    <property type="entry name" value="Nict_dMeBzImd_PRibTrfase_bact"/>
</dbReference>
<evidence type="ECO:0000256" key="8">
    <source>
        <dbReference type="ARBA" id="ARBA00030686"/>
    </source>
</evidence>
<organism evidence="11 12">
    <name type="scientific">Thiopseudomonas alkaliphila</name>
    <dbReference type="NCBI Taxonomy" id="1697053"/>
    <lineage>
        <taxon>Bacteria</taxon>
        <taxon>Pseudomonadati</taxon>
        <taxon>Pseudomonadota</taxon>
        <taxon>Gammaproteobacteria</taxon>
        <taxon>Pseudomonadales</taxon>
        <taxon>Pseudomonadaceae</taxon>
        <taxon>Thiopseudomonas</taxon>
    </lineage>
</organism>
<dbReference type="STRING" id="1697053.AKN87_05005"/>
<evidence type="ECO:0000313" key="12">
    <source>
        <dbReference type="Proteomes" id="UP000063953"/>
    </source>
</evidence>
<evidence type="ECO:0000256" key="10">
    <source>
        <dbReference type="HAMAP-Rule" id="MF_00230"/>
    </source>
</evidence>
<dbReference type="PANTHER" id="PTHR43463:SF1">
    <property type="entry name" value="NICOTINATE-NUCLEOTIDE--DIMETHYLBENZIMIDAZOLE PHOSPHORIBOSYLTRANSFERASE"/>
    <property type="match status" value="1"/>
</dbReference>
<dbReference type="PANTHER" id="PTHR43463">
    <property type="entry name" value="NICOTINATE-NUCLEOTIDE--DIMETHYLBENZIMIDAZOLE PHOSPHORIBOSYLTRANSFERASE"/>
    <property type="match status" value="1"/>
</dbReference>
<dbReference type="GO" id="GO:0009236">
    <property type="term" value="P:cobalamin biosynthetic process"/>
    <property type="evidence" value="ECO:0007669"/>
    <property type="project" value="UniProtKB-UniRule"/>
</dbReference>
<accession>A0A0K1XGM0</accession>
<dbReference type="EMBL" id="CP012365">
    <property type="protein sequence ID" value="AKX60535.1"/>
    <property type="molecule type" value="Genomic_DNA"/>
</dbReference>
<evidence type="ECO:0000256" key="7">
    <source>
        <dbReference type="ARBA" id="ARBA00022679"/>
    </source>
</evidence>
<dbReference type="SUPFAM" id="SSF52733">
    <property type="entry name" value="Nicotinate mononucleotide:5,6-dimethylbenzimidazole phosphoribosyltransferase (CobT)"/>
    <property type="match status" value="1"/>
</dbReference>
<protein>
    <recommendedName>
        <fullName evidence="4 10">Nicotinate-nucleotide--dimethylbenzimidazole phosphoribosyltransferase</fullName>
        <shortName evidence="10">NN:DBI PRT</shortName>
        <ecNumber evidence="3 10">2.4.2.21</ecNumber>
    </recommendedName>
    <alternativeName>
        <fullName evidence="8 10">N(1)-alpha-phosphoribosyltransferase</fullName>
    </alternativeName>
</protein>
<dbReference type="CDD" id="cd02439">
    <property type="entry name" value="DMB-PRT_CobT"/>
    <property type="match status" value="1"/>
</dbReference>
<dbReference type="Proteomes" id="UP000063953">
    <property type="component" value="Chromosome"/>
</dbReference>
<dbReference type="NCBIfam" id="NF000996">
    <property type="entry name" value="PRK00105.1"/>
    <property type="match status" value="1"/>
</dbReference>
<dbReference type="RefSeq" id="WP_053101887.1">
    <property type="nucleotide sequence ID" value="NZ_CP012365.1"/>
</dbReference>
<dbReference type="InterPro" id="IPR003200">
    <property type="entry name" value="Nict_dMeBzImd_PRibTrfase"/>
</dbReference>
<keyword evidence="12" id="KW-1185">Reference proteome</keyword>
<dbReference type="InterPro" id="IPR036087">
    <property type="entry name" value="Nict_dMeBzImd_PRibTrfase_sf"/>
</dbReference>
<name>A0A0K1XGM0_9GAMM</name>
<reference evidence="11 12" key="1">
    <citation type="journal article" date="2015" name="Genome Announc.">
        <title>Genome Sequences of Oblitimonas alkaliphila gen. nov. sp. nov. (Proposed), a Novel Bacterium of the Pseudomonadaceae Family.</title>
        <authorList>
            <person name="Lauer A.C."/>
            <person name="Nicholson A.C."/>
            <person name="Humrighouse B.W."/>
            <person name="Emery B."/>
            <person name="Drobish A."/>
            <person name="Juieng P."/>
            <person name="Loparev V."/>
            <person name="McQuiston J.R."/>
        </authorList>
    </citation>
    <scope>NUCLEOTIDE SEQUENCE [LARGE SCALE GENOMIC DNA]</scope>
    <source>
        <strain evidence="11 12">E5571</strain>
    </source>
</reference>
<keyword evidence="7 10" id="KW-0808">Transferase</keyword>
<comment type="similarity">
    <text evidence="2 10">Belongs to the CobT family.</text>
</comment>